<reference evidence="8 9" key="1">
    <citation type="submission" date="2016-03" db="EMBL/GenBank/DDBJ databases">
        <title>Choanephora cucurbitarum.</title>
        <authorList>
            <person name="Min B."/>
            <person name="Park H."/>
            <person name="Park J.-H."/>
            <person name="Shin H.-D."/>
            <person name="Choi I.-G."/>
        </authorList>
    </citation>
    <scope>NUCLEOTIDE SEQUENCE [LARGE SCALE GENOMIC DNA]</scope>
    <source>
        <strain evidence="8 9">KUS-F28377</strain>
    </source>
</reference>
<keyword evidence="4 6" id="KW-1133">Transmembrane helix</keyword>
<evidence type="ECO:0000259" key="7">
    <source>
        <dbReference type="Pfam" id="PF02656"/>
    </source>
</evidence>
<protein>
    <recommendedName>
        <fullName evidence="7">DUF202 domain-containing protein</fullName>
    </recommendedName>
</protein>
<dbReference type="InParanoid" id="A0A1C7NEB3"/>
<evidence type="ECO:0000313" key="9">
    <source>
        <dbReference type="Proteomes" id="UP000093000"/>
    </source>
</evidence>
<evidence type="ECO:0000313" key="8">
    <source>
        <dbReference type="EMBL" id="OBZ87119.1"/>
    </source>
</evidence>
<dbReference type="GO" id="GO:0005886">
    <property type="term" value="C:plasma membrane"/>
    <property type="evidence" value="ECO:0007669"/>
    <property type="project" value="UniProtKB-SubCell"/>
</dbReference>
<dbReference type="PANTHER" id="PTHR34187">
    <property type="entry name" value="FGR18P"/>
    <property type="match status" value="1"/>
</dbReference>
<feature type="transmembrane region" description="Helical" evidence="6">
    <location>
        <begin position="101"/>
        <end position="124"/>
    </location>
</feature>
<evidence type="ECO:0000256" key="2">
    <source>
        <dbReference type="ARBA" id="ARBA00022475"/>
    </source>
</evidence>
<dbReference type="OrthoDB" id="199599at2759"/>
<organism evidence="8 9">
    <name type="scientific">Choanephora cucurbitarum</name>
    <dbReference type="NCBI Taxonomy" id="101091"/>
    <lineage>
        <taxon>Eukaryota</taxon>
        <taxon>Fungi</taxon>
        <taxon>Fungi incertae sedis</taxon>
        <taxon>Mucoromycota</taxon>
        <taxon>Mucoromycotina</taxon>
        <taxon>Mucoromycetes</taxon>
        <taxon>Mucorales</taxon>
        <taxon>Mucorineae</taxon>
        <taxon>Choanephoraceae</taxon>
        <taxon>Choanephoroideae</taxon>
        <taxon>Choanephora</taxon>
    </lineage>
</organism>
<evidence type="ECO:0000256" key="6">
    <source>
        <dbReference type="SAM" id="Phobius"/>
    </source>
</evidence>
<keyword evidence="3 6" id="KW-0812">Transmembrane</keyword>
<feature type="transmembrane region" description="Helical" evidence="6">
    <location>
        <begin position="185"/>
        <end position="206"/>
    </location>
</feature>
<dbReference type="InterPro" id="IPR003807">
    <property type="entry name" value="DUF202"/>
</dbReference>
<sequence length="210" mass="23388">MSESSSILACSKTQSNYTAIVSNQILSNDKKNNQKIRLHQAPQNKINDLTMLCSFSEATVKNMDAATVCSLNFSLAKWSTSLYLENKASVARDHLANERTFLAWIRTSLSIISVGIGITQLFHLNKDQLNYSQLLPTWKQSIDSGKLIGLAFIAIGISYIFFAFIRYFHSQTAMTKGCFPASRGIVTITTLSTLFLLVTVFIVILFQKQG</sequence>
<dbReference type="Proteomes" id="UP000093000">
    <property type="component" value="Unassembled WGS sequence"/>
</dbReference>
<evidence type="ECO:0000256" key="3">
    <source>
        <dbReference type="ARBA" id="ARBA00022692"/>
    </source>
</evidence>
<evidence type="ECO:0000256" key="5">
    <source>
        <dbReference type="ARBA" id="ARBA00023136"/>
    </source>
</evidence>
<dbReference type="InterPro" id="IPR052053">
    <property type="entry name" value="IM_YidH-like"/>
</dbReference>
<dbReference type="PANTHER" id="PTHR34187:SF2">
    <property type="entry name" value="DUF202 DOMAIN-CONTAINING PROTEIN"/>
    <property type="match status" value="1"/>
</dbReference>
<proteinExistence type="predicted"/>
<feature type="domain" description="DUF202" evidence="7">
    <location>
        <begin position="92"/>
        <end position="172"/>
    </location>
</feature>
<dbReference type="Pfam" id="PF02656">
    <property type="entry name" value="DUF202"/>
    <property type="match status" value="1"/>
</dbReference>
<dbReference type="EMBL" id="LUGH01000245">
    <property type="protein sequence ID" value="OBZ87119.1"/>
    <property type="molecule type" value="Genomic_DNA"/>
</dbReference>
<accession>A0A1C7NEB3</accession>
<evidence type="ECO:0000256" key="4">
    <source>
        <dbReference type="ARBA" id="ARBA00022989"/>
    </source>
</evidence>
<evidence type="ECO:0000256" key="1">
    <source>
        <dbReference type="ARBA" id="ARBA00004651"/>
    </source>
</evidence>
<dbReference type="AlphaFoldDB" id="A0A1C7NEB3"/>
<keyword evidence="5 6" id="KW-0472">Membrane</keyword>
<feature type="transmembrane region" description="Helical" evidence="6">
    <location>
        <begin position="144"/>
        <end position="165"/>
    </location>
</feature>
<keyword evidence="2" id="KW-1003">Cell membrane</keyword>
<gene>
    <name evidence="8" type="ORF">A0J61_04831</name>
</gene>
<keyword evidence="9" id="KW-1185">Reference proteome</keyword>
<comment type="subcellular location">
    <subcellularLocation>
        <location evidence="1">Cell membrane</location>
        <topology evidence="1">Multi-pass membrane protein</topology>
    </subcellularLocation>
</comment>
<name>A0A1C7NEB3_9FUNG</name>
<comment type="caution">
    <text evidence="8">The sequence shown here is derived from an EMBL/GenBank/DDBJ whole genome shotgun (WGS) entry which is preliminary data.</text>
</comment>